<dbReference type="InterPro" id="IPR011990">
    <property type="entry name" value="TPR-like_helical_dom_sf"/>
</dbReference>
<proteinExistence type="predicted"/>
<dbReference type="SUPFAM" id="SSF48452">
    <property type="entry name" value="TPR-like"/>
    <property type="match status" value="2"/>
</dbReference>
<dbReference type="Gene3D" id="1.25.40.10">
    <property type="entry name" value="Tetratricopeptide repeat domain"/>
    <property type="match status" value="1"/>
</dbReference>
<dbReference type="PANTHER" id="PTHR12558">
    <property type="entry name" value="CELL DIVISION CYCLE 16,23,27"/>
    <property type="match status" value="1"/>
</dbReference>
<dbReference type="SMART" id="SM00028">
    <property type="entry name" value="TPR"/>
    <property type="match status" value="4"/>
</dbReference>
<accession>S9RZI8</accession>
<dbReference type="eggNOG" id="COG0457">
    <property type="taxonomic scope" value="Bacteria"/>
</dbReference>
<dbReference type="InterPro" id="IPR019734">
    <property type="entry name" value="TPR_rpt"/>
</dbReference>
<dbReference type="AlphaFoldDB" id="S9RZI8"/>
<keyword evidence="2" id="KW-1185">Reference proteome</keyword>
<dbReference type="PANTHER" id="PTHR12558:SF33">
    <property type="entry name" value="BLL7664 PROTEIN"/>
    <property type="match status" value="1"/>
</dbReference>
<dbReference type="EMBL" id="APVH01000015">
    <property type="protein sequence ID" value="EPX83425.1"/>
    <property type="molecule type" value="Genomic_DNA"/>
</dbReference>
<evidence type="ECO:0000313" key="1">
    <source>
        <dbReference type="EMBL" id="EPX83425.1"/>
    </source>
</evidence>
<dbReference type="HOGENOM" id="CLU_849638_0_0_5"/>
<comment type="caution">
    <text evidence="1">The sequence shown here is derived from an EMBL/GenBank/DDBJ whole genome shotgun (WGS) entry which is preliminary data.</text>
</comment>
<gene>
    <name evidence="1" type="ORF">Salmuc_02033</name>
</gene>
<protein>
    <submittedName>
        <fullName evidence="1">Adenylate/guanylate cyclase</fullName>
    </submittedName>
</protein>
<sequence length="327" mass="36730">MGDRVRVNVTLTETEDGRSLWSRHFDGSLENLFDFEEEVSRAIVAQIEPELSRANSQRLMQSPPTDLSAWELLLAASQSQRRGGDGYGTPEANDEQKQLVTQALDKDPQMARAWAWLAKCYWRETLMGWTTDREAGMSKTLDASQTAMEINPANWEARCYRALALLFGRHEFVEAEFHAREAVRLNPSDAQARHILGCVLENVDPTEEALEHLQTVFVLNPTHPNSGVLGDLATCHMLLGHDSEAIDVALRLITLAPNYSRGLQRAVAALANAGEIERARDAARHLLTLQPDFNESYVRSTYPFRETEMMETYISSLARAGAFIRLD</sequence>
<organism evidence="1 2">
    <name type="scientific">Salipiger mucosus DSM 16094</name>
    <dbReference type="NCBI Taxonomy" id="1123237"/>
    <lineage>
        <taxon>Bacteria</taxon>
        <taxon>Pseudomonadati</taxon>
        <taxon>Pseudomonadota</taxon>
        <taxon>Alphaproteobacteria</taxon>
        <taxon>Rhodobacterales</taxon>
        <taxon>Roseobacteraceae</taxon>
        <taxon>Salipiger</taxon>
    </lineage>
</organism>
<dbReference type="Proteomes" id="UP000015347">
    <property type="component" value="Unassembled WGS sequence"/>
</dbReference>
<evidence type="ECO:0000313" key="2">
    <source>
        <dbReference type="Proteomes" id="UP000015347"/>
    </source>
</evidence>
<dbReference type="eggNOG" id="COG5616">
    <property type="taxonomic scope" value="Bacteria"/>
</dbReference>
<reference evidence="2" key="1">
    <citation type="journal article" date="2014" name="Stand. Genomic Sci.">
        <title>Genome sequence of the exopolysaccharide-producing Salipiger mucosus type strain (DSM 16094(T)), a moderately halophilic member of the Roseobacter clade.</title>
        <authorList>
            <person name="Riedel T."/>
            <person name="Spring S."/>
            <person name="Fiebig A."/>
            <person name="Petersen J."/>
            <person name="Kyrpides N.C."/>
            <person name="Goker M."/>
            <person name="Klenk H.P."/>
        </authorList>
    </citation>
    <scope>NUCLEOTIDE SEQUENCE [LARGE SCALE GENOMIC DNA]</scope>
    <source>
        <strain evidence="2">DSM 16094</strain>
    </source>
</reference>
<name>S9RZI8_9RHOB</name>
<dbReference type="STRING" id="1123237.Salmuc_02033"/>